<comment type="caution">
    <text evidence="2">The sequence shown here is derived from an EMBL/GenBank/DDBJ whole genome shotgun (WGS) entry which is preliminary data.</text>
</comment>
<name>U3CHV6_9VIBR</name>
<evidence type="ECO:0000256" key="1">
    <source>
        <dbReference type="SAM" id="MobiDB-lite"/>
    </source>
</evidence>
<protein>
    <submittedName>
        <fullName evidence="2">Uncharacterized protein</fullName>
    </submittedName>
</protein>
<feature type="region of interest" description="Disordered" evidence="1">
    <location>
        <begin position="1"/>
        <end position="23"/>
    </location>
</feature>
<organism evidence="2 3">
    <name type="scientific">Vibrio azureus NBRC 104587</name>
    <dbReference type="NCBI Taxonomy" id="1219077"/>
    <lineage>
        <taxon>Bacteria</taxon>
        <taxon>Pseudomonadati</taxon>
        <taxon>Pseudomonadota</taxon>
        <taxon>Gammaproteobacteria</taxon>
        <taxon>Vibrionales</taxon>
        <taxon>Vibrionaceae</taxon>
        <taxon>Vibrio</taxon>
    </lineage>
</organism>
<dbReference type="OrthoDB" id="9892685at2"/>
<dbReference type="AlphaFoldDB" id="U3CHV6"/>
<dbReference type="Proteomes" id="UP000016567">
    <property type="component" value="Unassembled WGS sequence"/>
</dbReference>
<accession>U3CHV6</accession>
<dbReference type="EMBL" id="BATL01000094">
    <property type="protein sequence ID" value="GAD77813.1"/>
    <property type="molecule type" value="Genomic_DNA"/>
</dbReference>
<proteinExistence type="predicted"/>
<reference evidence="2 3" key="1">
    <citation type="submission" date="2013-09" db="EMBL/GenBank/DDBJ databases">
        <title>Whole genome shotgun sequence of Vibrio azureus NBRC 104587.</title>
        <authorList>
            <person name="Isaki S."/>
            <person name="Hosoyama A."/>
            <person name="Numata M."/>
            <person name="Hashimoto M."/>
            <person name="Hosoyama Y."/>
            <person name="Tsuchikane K."/>
            <person name="Noguchi M."/>
            <person name="Hirakata S."/>
            <person name="Ichikawa N."/>
            <person name="Ohji S."/>
            <person name="Yamazoe A."/>
            <person name="Fujita N."/>
        </authorList>
    </citation>
    <scope>NUCLEOTIDE SEQUENCE [LARGE SCALE GENOMIC DNA]</scope>
    <source>
        <strain evidence="2 3">NBRC 104587</strain>
    </source>
</reference>
<evidence type="ECO:0000313" key="3">
    <source>
        <dbReference type="Proteomes" id="UP000016567"/>
    </source>
</evidence>
<sequence length="120" mass="12938">MNKCNSIGHSHLSEKMNDVIETNAQMELKDKARASAPYGKEDKSRDSIAVDVSLTETNSVIEALKNELSTQYALPPFMVEQLTASIEAKGMVTAGDLITVIEKAVGINQVLQKSALSKTG</sequence>
<keyword evidence="3" id="KW-1185">Reference proteome</keyword>
<evidence type="ECO:0000313" key="2">
    <source>
        <dbReference type="EMBL" id="GAD77813.1"/>
    </source>
</evidence>
<gene>
    <name evidence="2" type="ORF">VAZ01S_094_00050</name>
</gene>
<dbReference type="RefSeq" id="WP_021711549.1">
    <property type="nucleotide sequence ID" value="NZ_BAOB01000031.1"/>
</dbReference>